<dbReference type="InterPro" id="IPR001387">
    <property type="entry name" value="Cro/C1-type_HTH"/>
</dbReference>
<dbReference type="InterPro" id="IPR010982">
    <property type="entry name" value="Lambda_DNA-bd_dom_sf"/>
</dbReference>
<feature type="domain" description="HTH cro/C1-type" evidence="2">
    <location>
        <begin position="19"/>
        <end position="73"/>
    </location>
</feature>
<dbReference type="AlphaFoldDB" id="A0A850QRU0"/>
<dbReference type="PROSITE" id="PS50943">
    <property type="entry name" value="HTH_CROC1"/>
    <property type="match status" value="1"/>
</dbReference>
<dbReference type="GO" id="GO:0005829">
    <property type="term" value="C:cytosol"/>
    <property type="evidence" value="ECO:0007669"/>
    <property type="project" value="TreeGrafter"/>
</dbReference>
<dbReference type="PANTHER" id="PTHR46797">
    <property type="entry name" value="HTH-TYPE TRANSCRIPTIONAL REGULATOR"/>
    <property type="match status" value="1"/>
</dbReference>
<dbReference type="Pfam" id="PF12844">
    <property type="entry name" value="HTH_19"/>
    <property type="match status" value="1"/>
</dbReference>
<dbReference type="Proteomes" id="UP000533429">
    <property type="component" value="Unassembled WGS sequence"/>
</dbReference>
<evidence type="ECO:0000259" key="2">
    <source>
        <dbReference type="PROSITE" id="PS50943"/>
    </source>
</evidence>
<comment type="caution">
    <text evidence="3">The sequence shown here is derived from an EMBL/GenBank/DDBJ whole genome shotgun (WGS) entry which is preliminary data.</text>
</comment>
<evidence type="ECO:0000256" key="1">
    <source>
        <dbReference type="ARBA" id="ARBA00023125"/>
    </source>
</evidence>
<dbReference type="SUPFAM" id="SSF47413">
    <property type="entry name" value="lambda repressor-like DNA-binding domains"/>
    <property type="match status" value="1"/>
</dbReference>
<reference evidence="3 4" key="1">
    <citation type="submission" date="2020-06" db="EMBL/GenBank/DDBJ databases">
        <title>Photobacterium damselae subsp. damselae comparative genomics.</title>
        <authorList>
            <person name="Osorio C.R."/>
        </authorList>
    </citation>
    <scope>NUCLEOTIDE SEQUENCE [LARGE SCALE GENOMIC DNA]</scope>
    <source>
        <strain evidence="3 4">TW250/03</strain>
    </source>
</reference>
<evidence type="ECO:0000313" key="4">
    <source>
        <dbReference type="Proteomes" id="UP000533429"/>
    </source>
</evidence>
<accession>A0A850QRU0</accession>
<dbReference type="InterPro" id="IPR050807">
    <property type="entry name" value="TransReg_Diox_bact_type"/>
</dbReference>
<dbReference type="PANTHER" id="PTHR46797:SF1">
    <property type="entry name" value="METHYLPHOSPHONATE SYNTHASE"/>
    <property type="match status" value="1"/>
</dbReference>
<dbReference type="GO" id="GO:0003677">
    <property type="term" value="F:DNA binding"/>
    <property type="evidence" value="ECO:0007669"/>
    <property type="project" value="UniProtKB-KW"/>
</dbReference>
<organism evidence="3 4">
    <name type="scientific">Photobacterium damselae subsp. damselae</name>
    <name type="common">Listonella damsela</name>
    <dbReference type="NCBI Taxonomy" id="85581"/>
    <lineage>
        <taxon>Bacteria</taxon>
        <taxon>Pseudomonadati</taxon>
        <taxon>Pseudomonadota</taxon>
        <taxon>Gammaproteobacteria</taxon>
        <taxon>Vibrionales</taxon>
        <taxon>Vibrionaceae</taxon>
        <taxon>Photobacterium</taxon>
    </lineage>
</organism>
<dbReference type="CDD" id="cd00093">
    <property type="entry name" value="HTH_XRE"/>
    <property type="match status" value="1"/>
</dbReference>
<evidence type="ECO:0000313" key="3">
    <source>
        <dbReference type="EMBL" id="NVP00674.1"/>
    </source>
</evidence>
<protein>
    <submittedName>
        <fullName evidence="3">Helix-turn-helix transcriptional regulator</fullName>
    </submittedName>
</protein>
<dbReference type="EMBL" id="JABXOR010000670">
    <property type="protein sequence ID" value="NVP00674.1"/>
    <property type="molecule type" value="Genomic_DNA"/>
</dbReference>
<dbReference type="SMART" id="SM00530">
    <property type="entry name" value="HTH_XRE"/>
    <property type="match status" value="1"/>
</dbReference>
<dbReference type="Gene3D" id="1.10.260.40">
    <property type="entry name" value="lambda repressor-like DNA-binding domains"/>
    <property type="match status" value="1"/>
</dbReference>
<proteinExistence type="predicted"/>
<dbReference type="GO" id="GO:0003700">
    <property type="term" value="F:DNA-binding transcription factor activity"/>
    <property type="evidence" value="ECO:0007669"/>
    <property type="project" value="TreeGrafter"/>
</dbReference>
<name>A0A850QRU0_PHODD</name>
<gene>
    <name evidence="3" type="ORF">HWA77_10670</name>
</gene>
<sequence>MQQLNDLPKCDYDSIGEAIKSIRIFRGLTQVRIAKELKIARQSYLDIENNTRELKLNRLLKICEILNVPLSYFLRVDEEYILKYISNEALLAEIEKRNLVSDSDYIVIRRI</sequence>
<keyword evidence="1" id="KW-0238">DNA-binding</keyword>